<evidence type="ECO:0000256" key="5">
    <source>
        <dbReference type="ARBA" id="ARBA00023136"/>
    </source>
</evidence>
<sequence>MKREEYLQILTDQIRCRMARDAVKEEYCAHIEDQMQDFMSEGMDRKEAEKAAVKEMGDPVETGNELDRIHRPVMPWGMIALVAALSIIGFVIQMTMQGKVETAGGYGWMSISRNLFFMIIGLAVMMAVCFADYTRIARHVRFLMILFDAGMLAALMIGFTINGVTNYVDIPIIGYVTVEYLMLLTVPLYAAVLYAYRGQGYRALGKAVLWMLVPVVLTFRIPRFTTACILLFSFMAVLAAAVWKGWFRVSKKRTFAGVLVCIFCLPAALFAWLWFFGAEYQQERVQAILRDPNQGPGAGGYVVRVVREFLDSSRIAGAGAADADVLRIPEVSQFALTGVIAYYGILAAAVLAGVLLFLLFRFLKISLGQRNQLGMLMGTACSILFLLETAGYIVSNLGVSYIGVFCPFLSYGGTGTIVTYVLLGLLLSICRYTRTAPEREAAGTIFPFRAAAPAVKITDKKTDR</sequence>
<feature type="transmembrane region" description="Helical" evidence="6">
    <location>
        <begin position="254"/>
        <end position="275"/>
    </location>
</feature>
<reference evidence="7" key="1">
    <citation type="journal article" date="2021" name="PeerJ">
        <title>Extensive microbial diversity within the chicken gut microbiome revealed by metagenomics and culture.</title>
        <authorList>
            <person name="Gilroy R."/>
            <person name="Ravi A."/>
            <person name="Getino M."/>
            <person name="Pursley I."/>
            <person name="Horton D.L."/>
            <person name="Alikhan N.F."/>
            <person name="Baker D."/>
            <person name="Gharbi K."/>
            <person name="Hall N."/>
            <person name="Watson M."/>
            <person name="Adriaenssens E.M."/>
            <person name="Foster-Nyarko E."/>
            <person name="Jarju S."/>
            <person name="Secka A."/>
            <person name="Antonio M."/>
            <person name="Oren A."/>
            <person name="Chaudhuri R.R."/>
            <person name="La Ragione R."/>
            <person name="Hildebrand F."/>
            <person name="Pallen M.J."/>
        </authorList>
    </citation>
    <scope>NUCLEOTIDE SEQUENCE</scope>
    <source>
        <strain evidence="7">ChiBcec15-3976</strain>
    </source>
</reference>
<dbReference type="InterPro" id="IPR047928">
    <property type="entry name" value="Perm_prefix_1"/>
</dbReference>
<evidence type="ECO:0000313" key="7">
    <source>
        <dbReference type="EMBL" id="HJD43211.1"/>
    </source>
</evidence>
<dbReference type="Pfam" id="PF01098">
    <property type="entry name" value="FTSW_RODA_SPOVE"/>
    <property type="match status" value="1"/>
</dbReference>
<dbReference type="InterPro" id="IPR001182">
    <property type="entry name" value="FtsW/RodA"/>
</dbReference>
<feature type="transmembrane region" description="Helical" evidence="6">
    <location>
        <begin position="173"/>
        <end position="196"/>
    </location>
</feature>
<feature type="transmembrane region" description="Helical" evidence="6">
    <location>
        <begin position="401"/>
        <end position="429"/>
    </location>
</feature>
<feature type="transmembrane region" description="Helical" evidence="6">
    <location>
        <begin position="227"/>
        <end position="247"/>
    </location>
</feature>
<dbReference type="GO" id="GO:0015648">
    <property type="term" value="F:lipid-linked peptidoglycan transporter activity"/>
    <property type="evidence" value="ECO:0007669"/>
    <property type="project" value="TreeGrafter"/>
</dbReference>
<feature type="transmembrane region" description="Helical" evidence="6">
    <location>
        <begin position="115"/>
        <end position="133"/>
    </location>
</feature>
<feature type="transmembrane region" description="Helical" evidence="6">
    <location>
        <begin position="340"/>
        <end position="363"/>
    </location>
</feature>
<organism evidence="7 8">
    <name type="scientific">Candidatus Mediterraneibacter quadrami</name>
    <dbReference type="NCBI Taxonomy" id="2838684"/>
    <lineage>
        <taxon>Bacteria</taxon>
        <taxon>Bacillati</taxon>
        <taxon>Bacillota</taxon>
        <taxon>Clostridia</taxon>
        <taxon>Lachnospirales</taxon>
        <taxon>Lachnospiraceae</taxon>
        <taxon>Mediterraneibacter</taxon>
    </lineage>
</organism>
<accession>A0A9D2RGY3</accession>
<feature type="transmembrane region" description="Helical" evidence="6">
    <location>
        <begin position="375"/>
        <end position="395"/>
    </location>
</feature>
<dbReference type="GO" id="GO:0005886">
    <property type="term" value="C:plasma membrane"/>
    <property type="evidence" value="ECO:0007669"/>
    <property type="project" value="TreeGrafter"/>
</dbReference>
<dbReference type="AlphaFoldDB" id="A0A9D2RGY3"/>
<name>A0A9D2RGY3_9FIRM</name>
<evidence type="ECO:0000256" key="3">
    <source>
        <dbReference type="ARBA" id="ARBA00022960"/>
    </source>
</evidence>
<dbReference type="EMBL" id="DWUU01000058">
    <property type="protein sequence ID" value="HJD43211.1"/>
    <property type="molecule type" value="Genomic_DNA"/>
</dbReference>
<proteinExistence type="predicted"/>
<evidence type="ECO:0000256" key="1">
    <source>
        <dbReference type="ARBA" id="ARBA00004141"/>
    </source>
</evidence>
<keyword evidence="5 6" id="KW-0472">Membrane</keyword>
<dbReference type="GO" id="GO:0051301">
    <property type="term" value="P:cell division"/>
    <property type="evidence" value="ECO:0007669"/>
    <property type="project" value="InterPro"/>
</dbReference>
<gene>
    <name evidence="7" type="ORF">H9910_09460</name>
</gene>
<feature type="transmembrane region" description="Helical" evidence="6">
    <location>
        <begin position="140"/>
        <end position="161"/>
    </location>
</feature>
<keyword evidence="4 6" id="KW-1133">Transmembrane helix</keyword>
<protein>
    <submittedName>
        <fullName evidence="7">FtsW/RodA/SpoVE family cell cycle protein</fullName>
    </submittedName>
</protein>
<dbReference type="NCBIfam" id="NF038403">
    <property type="entry name" value="perm_prefix_1"/>
    <property type="match status" value="1"/>
</dbReference>
<evidence type="ECO:0000313" key="8">
    <source>
        <dbReference type="Proteomes" id="UP000823909"/>
    </source>
</evidence>
<evidence type="ECO:0000256" key="4">
    <source>
        <dbReference type="ARBA" id="ARBA00022989"/>
    </source>
</evidence>
<dbReference type="GO" id="GO:0008360">
    <property type="term" value="P:regulation of cell shape"/>
    <property type="evidence" value="ECO:0007669"/>
    <property type="project" value="UniProtKB-KW"/>
</dbReference>
<reference evidence="7" key="2">
    <citation type="submission" date="2021-04" db="EMBL/GenBank/DDBJ databases">
        <authorList>
            <person name="Gilroy R."/>
        </authorList>
    </citation>
    <scope>NUCLEOTIDE SEQUENCE</scope>
    <source>
        <strain evidence="7">ChiBcec15-3976</strain>
    </source>
</reference>
<keyword evidence="3" id="KW-0133">Cell shape</keyword>
<dbReference type="GO" id="GO:0032153">
    <property type="term" value="C:cell division site"/>
    <property type="evidence" value="ECO:0007669"/>
    <property type="project" value="TreeGrafter"/>
</dbReference>
<dbReference type="Proteomes" id="UP000823909">
    <property type="component" value="Unassembled WGS sequence"/>
</dbReference>
<feature type="transmembrane region" description="Helical" evidence="6">
    <location>
        <begin position="76"/>
        <end position="95"/>
    </location>
</feature>
<evidence type="ECO:0000256" key="2">
    <source>
        <dbReference type="ARBA" id="ARBA00022692"/>
    </source>
</evidence>
<dbReference type="PANTHER" id="PTHR30474">
    <property type="entry name" value="CELL CYCLE PROTEIN"/>
    <property type="match status" value="1"/>
</dbReference>
<evidence type="ECO:0000256" key="6">
    <source>
        <dbReference type="SAM" id="Phobius"/>
    </source>
</evidence>
<comment type="subcellular location">
    <subcellularLocation>
        <location evidence="1">Membrane</location>
        <topology evidence="1">Multi-pass membrane protein</topology>
    </subcellularLocation>
</comment>
<keyword evidence="2 6" id="KW-0812">Transmembrane</keyword>
<feature type="transmembrane region" description="Helical" evidence="6">
    <location>
        <begin position="203"/>
        <end position="221"/>
    </location>
</feature>
<comment type="caution">
    <text evidence="7">The sequence shown here is derived from an EMBL/GenBank/DDBJ whole genome shotgun (WGS) entry which is preliminary data.</text>
</comment>